<dbReference type="Proteomes" id="UP001596439">
    <property type="component" value="Unassembled WGS sequence"/>
</dbReference>
<evidence type="ECO:0000259" key="1">
    <source>
        <dbReference type="Pfam" id="PF12146"/>
    </source>
</evidence>
<dbReference type="PROSITE" id="PS01078">
    <property type="entry name" value="MOCF_BIOSYNTHESIS_1"/>
    <property type="match status" value="1"/>
</dbReference>
<dbReference type="InterPro" id="IPR022742">
    <property type="entry name" value="Hydrolase_4"/>
</dbReference>
<gene>
    <name evidence="2" type="ORF">ACFQO8_06590</name>
</gene>
<reference evidence="3" key="1">
    <citation type="journal article" date="2019" name="Int. J. Syst. Evol. Microbiol.">
        <title>The Global Catalogue of Microorganisms (GCM) 10K type strain sequencing project: providing services to taxonomists for standard genome sequencing and annotation.</title>
        <authorList>
            <consortium name="The Broad Institute Genomics Platform"/>
            <consortium name="The Broad Institute Genome Sequencing Center for Infectious Disease"/>
            <person name="Wu L."/>
            <person name="Ma J."/>
        </authorList>
    </citation>
    <scope>NUCLEOTIDE SEQUENCE [LARGE SCALE GENOMIC DNA]</scope>
    <source>
        <strain evidence="3">CCUG 55590</strain>
    </source>
</reference>
<dbReference type="Pfam" id="PF12146">
    <property type="entry name" value="Hydrolase_4"/>
    <property type="match status" value="1"/>
</dbReference>
<comment type="caution">
    <text evidence="2">The sequence shown here is derived from an EMBL/GenBank/DDBJ whole genome shotgun (WGS) entry which is preliminary data.</text>
</comment>
<dbReference type="InterPro" id="IPR053145">
    <property type="entry name" value="AB_hydrolase_Est10"/>
</dbReference>
<keyword evidence="3" id="KW-1185">Reference proteome</keyword>
<dbReference type="RefSeq" id="WP_214788086.1">
    <property type="nucleotide sequence ID" value="NZ_JBHTCE010000001.1"/>
</dbReference>
<dbReference type="PANTHER" id="PTHR43265">
    <property type="entry name" value="ESTERASE ESTD"/>
    <property type="match status" value="1"/>
</dbReference>
<accession>A0ABW2PK83</accession>
<name>A0ABW2PK83_9BACL</name>
<dbReference type="EMBL" id="JBHTCE010000001">
    <property type="protein sequence ID" value="MFC7389808.1"/>
    <property type="molecule type" value="Genomic_DNA"/>
</dbReference>
<evidence type="ECO:0000313" key="3">
    <source>
        <dbReference type="Proteomes" id="UP001596439"/>
    </source>
</evidence>
<dbReference type="InterPro" id="IPR029058">
    <property type="entry name" value="AB_hydrolase_fold"/>
</dbReference>
<evidence type="ECO:0000313" key="2">
    <source>
        <dbReference type="EMBL" id="MFC7389808.1"/>
    </source>
</evidence>
<dbReference type="Gene3D" id="3.40.50.1820">
    <property type="entry name" value="alpha/beta hydrolase"/>
    <property type="match status" value="1"/>
</dbReference>
<sequence length="318" mass="35730">MMYKQEEVFIQGESTIAATMTTPHDGQSPFPAIILIGGTGGLDRDGNGTGFKSNLYKDLAEWLTTQGFITLRFDKRGIGKSGGNRNSVGLTGLVDDVTAVVRYLKSRDHISQDILLLGHSEGCIVATLAAERESVSGLILLSGAGVALKTSMQEQAHALLDEVKRTKGIKGKLLRVSLNEKSVIGKQQKLFERVTATDQDTMRIQLMKFPAKWLREHLAFTDESLRERLVQLHIPTLAMTGDRDVQTDAHHLDELDALHAEQIEVQKIKDMDHMLKHFDGEMSILDVKKQYRSQLRQPLHPELQHQLHEWLERHNRTS</sequence>
<proteinExistence type="predicted"/>
<dbReference type="PANTHER" id="PTHR43265:SF1">
    <property type="entry name" value="ESTERASE ESTD"/>
    <property type="match status" value="1"/>
</dbReference>
<protein>
    <submittedName>
        <fullName evidence="2">Alpha/beta hydrolase</fullName>
    </submittedName>
</protein>
<dbReference type="InterPro" id="IPR008284">
    <property type="entry name" value="MoCF_biosynth_CS"/>
</dbReference>
<feature type="domain" description="Serine aminopeptidase S33" evidence="1">
    <location>
        <begin position="48"/>
        <end position="275"/>
    </location>
</feature>
<organism evidence="2 3">
    <name type="scientific">Exiguobacterium aestuarii</name>
    <dbReference type="NCBI Taxonomy" id="273527"/>
    <lineage>
        <taxon>Bacteria</taxon>
        <taxon>Bacillati</taxon>
        <taxon>Bacillota</taxon>
        <taxon>Bacilli</taxon>
        <taxon>Bacillales</taxon>
        <taxon>Bacillales Family XII. Incertae Sedis</taxon>
        <taxon>Exiguobacterium</taxon>
    </lineage>
</organism>
<dbReference type="GO" id="GO:0016787">
    <property type="term" value="F:hydrolase activity"/>
    <property type="evidence" value="ECO:0007669"/>
    <property type="project" value="UniProtKB-KW"/>
</dbReference>
<keyword evidence="2" id="KW-0378">Hydrolase</keyword>
<dbReference type="SUPFAM" id="SSF53474">
    <property type="entry name" value="alpha/beta-Hydrolases"/>
    <property type="match status" value="1"/>
</dbReference>